<dbReference type="Proteomes" id="UP001432322">
    <property type="component" value="Unassembled WGS sequence"/>
</dbReference>
<feature type="domain" description="Thiamin pyrophosphokinase thiamin-binding" evidence="5">
    <location>
        <begin position="166"/>
        <end position="232"/>
    </location>
</feature>
<keyword evidence="4" id="KW-0067">ATP-binding</keyword>
<evidence type="ECO:0000259" key="5">
    <source>
        <dbReference type="SMART" id="SM00983"/>
    </source>
</evidence>
<dbReference type="GO" id="GO:0005524">
    <property type="term" value="F:ATP binding"/>
    <property type="evidence" value="ECO:0007669"/>
    <property type="project" value="UniProtKB-KW"/>
</dbReference>
<dbReference type="Pfam" id="PF04265">
    <property type="entry name" value="TPK_B1_binding"/>
    <property type="match status" value="1"/>
</dbReference>
<dbReference type="AlphaFoldDB" id="A0AAV5VGT6"/>
<dbReference type="FunFam" id="2.60.120.320:FF:000001">
    <property type="entry name" value="Thiamine pyrophosphokinase"/>
    <property type="match status" value="1"/>
</dbReference>
<dbReference type="GO" id="GO:0006772">
    <property type="term" value="P:thiamine metabolic process"/>
    <property type="evidence" value="ECO:0007669"/>
    <property type="project" value="InterPro"/>
</dbReference>
<evidence type="ECO:0000313" key="7">
    <source>
        <dbReference type="Proteomes" id="UP001432322"/>
    </source>
</evidence>
<dbReference type="Gene3D" id="2.60.120.320">
    <property type="entry name" value="Thiamin pyrophosphokinase, thiamin-binding domain"/>
    <property type="match status" value="1"/>
</dbReference>
<accession>A0AAV5VGT6</accession>
<reference evidence="6" key="1">
    <citation type="submission" date="2023-10" db="EMBL/GenBank/DDBJ databases">
        <title>Genome assembly of Pristionchus species.</title>
        <authorList>
            <person name="Yoshida K."/>
            <person name="Sommer R.J."/>
        </authorList>
    </citation>
    <scope>NUCLEOTIDE SEQUENCE</scope>
    <source>
        <strain evidence="6">RS5133</strain>
    </source>
</reference>
<dbReference type="InterPro" id="IPR007371">
    <property type="entry name" value="TPK_catalytic"/>
</dbReference>
<dbReference type="EMBL" id="BTSY01000003">
    <property type="protein sequence ID" value="GMT17423.1"/>
    <property type="molecule type" value="Genomic_DNA"/>
</dbReference>
<dbReference type="PANTHER" id="PTHR13622">
    <property type="entry name" value="THIAMIN PYROPHOSPHOKINASE"/>
    <property type="match status" value="1"/>
</dbReference>
<name>A0AAV5VGT6_9BILA</name>
<dbReference type="NCBIfam" id="TIGR01378">
    <property type="entry name" value="thi_PPkinase"/>
    <property type="match status" value="1"/>
</dbReference>
<dbReference type="InterPro" id="IPR007373">
    <property type="entry name" value="Thiamin_PyroPKinase_B1-bd"/>
</dbReference>
<organism evidence="6 7">
    <name type="scientific">Pristionchus fissidentatus</name>
    <dbReference type="NCBI Taxonomy" id="1538716"/>
    <lineage>
        <taxon>Eukaryota</taxon>
        <taxon>Metazoa</taxon>
        <taxon>Ecdysozoa</taxon>
        <taxon>Nematoda</taxon>
        <taxon>Chromadorea</taxon>
        <taxon>Rhabditida</taxon>
        <taxon>Rhabditina</taxon>
        <taxon>Diplogasteromorpha</taxon>
        <taxon>Diplogasteroidea</taxon>
        <taxon>Neodiplogasteridae</taxon>
        <taxon>Pristionchus</taxon>
    </lineage>
</organism>
<dbReference type="InterPro" id="IPR006282">
    <property type="entry name" value="Thi_PPkinase"/>
</dbReference>
<evidence type="ECO:0000256" key="1">
    <source>
        <dbReference type="ARBA" id="ARBA00022679"/>
    </source>
</evidence>
<keyword evidence="3" id="KW-0418">Kinase</keyword>
<dbReference type="GO" id="GO:0030975">
    <property type="term" value="F:thiamine binding"/>
    <property type="evidence" value="ECO:0007669"/>
    <property type="project" value="InterPro"/>
</dbReference>
<protein>
    <recommendedName>
        <fullName evidence="5">Thiamin pyrophosphokinase thiamin-binding domain-containing protein</fullName>
    </recommendedName>
</protein>
<evidence type="ECO:0000313" key="6">
    <source>
        <dbReference type="EMBL" id="GMT17423.1"/>
    </source>
</evidence>
<dbReference type="SUPFAM" id="SSF63999">
    <property type="entry name" value="Thiamin pyrophosphokinase, catalytic domain"/>
    <property type="match status" value="1"/>
</dbReference>
<comment type="caution">
    <text evidence="6">The sequence shown here is derived from an EMBL/GenBank/DDBJ whole genome shotgun (WGS) entry which is preliminary data.</text>
</comment>
<dbReference type="PROSITE" id="PS51257">
    <property type="entry name" value="PROKAR_LIPOPROTEIN"/>
    <property type="match status" value="1"/>
</dbReference>
<dbReference type="InterPro" id="IPR036759">
    <property type="entry name" value="TPK_catalytic_sf"/>
</dbReference>
<dbReference type="Gene3D" id="3.40.50.10240">
    <property type="entry name" value="Thiamin pyrophosphokinase, catalytic domain"/>
    <property type="match status" value="1"/>
</dbReference>
<proteinExistence type="predicted"/>
<dbReference type="InterPro" id="IPR036371">
    <property type="entry name" value="TPK_B1-bd_sf"/>
</dbReference>
<keyword evidence="2" id="KW-0547">Nucleotide-binding</keyword>
<evidence type="ECO:0000256" key="2">
    <source>
        <dbReference type="ARBA" id="ARBA00022741"/>
    </source>
</evidence>
<dbReference type="PANTHER" id="PTHR13622:SF8">
    <property type="entry name" value="THIAMIN PYROPHOSPHOKINASE 1"/>
    <property type="match status" value="1"/>
</dbReference>
<dbReference type="Pfam" id="PF04263">
    <property type="entry name" value="TPK_catalytic"/>
    <property type="match status" value="1"/>
</dbReference>
<sequence length="250" mass="27233">MSVIKPLEIFSKKAFQSSCIWLGGCAPATGERPCWRWMWNGADNRIANDNGAVAIEARVRSRILKGPSMISGDVAGLGELTKKYYKEKQCGIFPATDECRTDLCNCLDLIKGTKGSPPTFVLGGLSGRLDHSFATLNSLLLALSDNPRAPVYVMDGDNIVFVVPKGTHRISLDRALLTDVCGFAPLCQYETRVTTRGFRWNLDDAPLSFGGTISTSNELENDEISLKTSAPLILTFELLSSITGLDEPPK</sequence>
<evidence type="ECO:0000256" key="4">
    <source>
        <dbReference type="ARBA" id="ARBA00022840"/>
    </source>
</evidence>
<dbReference type="SUPFAM" id="SSF63862">
    <property type="entry name" value="Thiamin pyrophosphokinase, substrate-binding domain"/>
    <property type="match status" value="1"/>
</dbReference>
<dbReference type="GO" id="GO:0004788">
    <property type="term" value="F:thiamine diphosphokinase activity"/>
    <property type="evidence" value="ECO:0007669"/>
    <property type="project" value="InterPro"/>
</dbReference>
<keyword evidence="1" id="KW-0808">Transferase</keyword>
<dbReference type="CDD" id="cd07995">
    <property type="entry name" value="TPK"/>
    <property type="match status" value="1"/>
</dbReference>
<dbReference type="GO" id="GO:0009229">
    <property type="term" value="P:thiamine diphosphate biosynthetic process"/>
    <property type="evidence" value="ECO:0007669"/>
    <property type="project" value="InterPro"/>
</dbReference>
<keyword evidence="7" id="KW-1185">Reference proteome</keyword>
<gene>
    <name evidence="6" type="ORF">PFISCL1PPCAC_8720</name>
</gene>
<evidence type="ECO:0000256" key="3">
    <source>
        <dbReference type="ARBA" id="ARBA00022777"/>
    </source>
</evidence>
<dbReference type="GO" id="GO:0016301">
    <property type="term" value="F:kinase activity"/>
    <property type="evidence" value="ECO:0007669"/>
    <property type="project" value="UniProtKB-KW"/>
</dbReference>
<dbReference type="SMART" id="SM00983">
    <property type="entry name" value="TPK_B1_binding"/>
    <property type="match status" value="1"/>
</dbReference>